<sequence>MDAGGSYTQGAVEMETGIHFLSRRRDLIEQQKSTISCSV</sequence>
<evidence type="ECO:0000313" key="1">
    <source>
        <dbReference type="EMBL" id="EEW97063.1"/>
    </source>
</evidence>
<proteinExistence type="predicted"/>
<name>C9LNC7_9FIRM</name>
<dbReference type="Proteomes" id="UP000004736">
    <property type="component" value="Unassembled WGS sequence"/>
</dbReference>
<keyword evidence="2" id="KW-1185">Reference proteome</keyword>
<evidence type="ECO:0000313" key="2">
    <source>
        <dbReference type="Proteomes" id="UP000004736"/>
    </source>
</evidence>
<dbReference type="EMBL" id="ACIM02000001">
    <property type="protein sequence ID" value="EEW97063.1"/>
    <property type="molecule type" value="Genomic_DNA"/>
</dbReference>
<accession>C9LNC7</accession>
<organism evidence="1 2">
    <name type="scientific">Dialister invisus DSM 15470</name>
    <dbReference type="NCBI Taxonomy" id="592028"/>
    <lineage>
        <taxon>Bacteria</taxon>
        <taxon>Bacillati</taxon>
        <taxon>Bacillota</taxon>
        <taxon>Negativicutes</taxon>
        <taxon>Veillonellales</taxon>
        <taxon>Veillonellaceae</taxon>
        <taxon>Dialister</taxon>
    </lineage>
</organism>
<dbReference type="AlphaFoldDB" id="C9LNC7"/>
<reference evidence="1" key="1">
    <citation type="submission" date="2009-09" db="EMBL/GenBank/DDBJ databases">
        <authorList>
            <person name="Weinstock G."/>
            <person name="Sodergren E."/>
            <person name="Clifton S."/>
            <person name="Fulton L."/>
            <person name="Fulton B."/>
            <person name="Courtney L."/>
            <person name="Fronick C."/>
            <person name="Harrison M."/>
            <person name="Strong C."/>
            <person name="Farmer C."/>
            <person name="Delahaunty K."/>
            <person name="Markovic C."/>
            <person name="Hall O."/>
            <person name="Minx P."/>
            <person name="Tomlinson C."/>
            <person name="Mitreva M."/>
            <person name="Nelson J."/>
            <person name="Hou S."/>
            <person name="Wollam A."/>
            <person name="Pepin K.H."/>
            <person name="Johnson M."/>
            <person name="Bhonagiri V."/>
            <person name="Nash W.E."/>
            <person name="Warren W."/>
            <person name="Chinwalla A."/>
            <person name="Mardis E.R."/>
            <person name="Wilson R.K."/>
        </authorList>
    </citation>
    <scope>NUCLEOTIDE SEQUENCE [LARGE SCALE GENOMIC DNA]</scope>
    <source>
        <strain evidence="1">DSM 15470</strain>
    </source>
</reference>
<gene>
    <name evidence="1" type="ORF">GCWU000321_01048</name>
</gene>
<dbReference type="HOGENOM" id="CLU_3308618_0_0_9"/>
<protein>
    <submittedName>
        <fullName evidence="1">Uncharacterized protein</fullName>
    </submittedName>
</protein>
<dbReference type="STRING" id="592028.GCWU000321_01048"/>
<comment type="caution">
    <text evidence="1">The sequence shown here is derived from an EMBL/GenBank/DDBJ whole genome shotgun (WGS) entry which is preliminary data.</text>
</comment>